<protein>
    <recommendedName>
        <fullName evidence="4">EamA domain-containing protein</fullName>
    </recommendedName>
</protein>
<sequence>MNNYEIKGEIFTFFAALFLALNTILGRYFALQIAPLLPWFSRNVINFLILLTLLKLYKPKGYIKINKNDLAKIFLSGIFFTFSKELANFFENLMEMEKEIQIVLSARFI</sequence>
<evidence type="ECO:0000313" key="3">
    <source>
        <dbReference type="Proteomes" id="UP000178127"/>
    </source>
</evidence>
<keyword evidence="1" id="KW-0812">Transmembrane</keyword>
<keyword evidence="1" id="KW-0472">Membrane</keyword>
<accession>A0A1F4V7U6</accession>
<dbReference type="EMBL" id="MEVD01000015">
    <property type="protein sequence ID" value="OGC53259.1"/>
    <property type="molecule type" value="Genomic_DNA"/>
</dbReference>
<name>A0A1F4V7U6_UNCKA</name>
<dbReference type="AlphaFoldDB" id="A0A1F4V7U6"/>
<evidence type="ECO:0008006" key="4">
    <source>
        <dbReference type="Google" id="ProtNLM"/>
    </source>
</evidence>
<gene>
    <name evidence="2" type="ORF">A3D91_02485</name>
</gene>
<keyword evidence="1" id="KW-1133">Transmembrane helix</keyword>
<evidence type="ECO:0000313" key="2">
    <source>
        <dbReference type="EMBL" id="OGC53259.1"/>
    </source>
</evidence>
<organism evidence="2 3">
    <name type="scientific">candidate division WWE3 bacterium RIFCSPHIGHO2_02_FULL_38_14</name>
    <dbReference type="NCBI Taxonomy" id="1802620"/>
    <lineage>
        <taxon>Bacteria</taxon>
        <taxon>Katanobacteria</taxon>
    </lineage>
</organism>
<comment type="caution">
    <text evidence="2">The sequence shown here is derived from an EMBL/GenBank/DDBJ whole genome shotgun (WGS) entry which is preliminary data.</text>
</comment>
<feature type="transmembrane region" description="Helical" evidence="1">
    <location>
        <begin position="36"/>
        <end position="57"/>
    </location>
</feature>
<proteinExistence type="predicted"/>
<reference evidence="2 3" key="1">
    <citation type="journal article" date="2016" name="Nat. Commun.">
        <title>Thousands of microbial genomes shed light on interconnected biogeochemical processes in an aquifer system.</title>
        <authorList>
            <person name="Anantharaman K."/>
            <person name="Brown C.T."/>
            <person name="Hug L.A."/>
            <person name="Sharon I."/>
            <person name="Castelle C.J."/>
            <person name="Probst A.J."/>
            <person name="Thomas B.C."/>
            <person name="Singh A."/>
            <person name="Wilkins M.J."/>
            <person name="Karaoz U."/>
            <person name="Brodie E.L."/>
            <person name="Williams K.H."/>
            <person name="Hubbard S.S."/>
            <person name="Banfield J.F."/>
        </authorList>
    </citation>
    <scope>NUCLEOTIDE SEQUENCE [LARGE SCALE GENOMIC DNA]</scope>
</reference>
<evidence type="ECO:0000256" key="1">
    <source>
        <dbReference type="SAM" id="Phobius"/>
    </source>
</evidence>
<dbReference type="Proteomes" id="UP000178127">
    <property type="component" value="Unassembled WGS sequence"/>
</dbReference>